<dbReference type="AlphaFoldDB" id="A0A7G1P295"/>
<evidence type="ECO:0000313" key="2">
    <source>
        <dbReference type="EMBL" id="BCL28781.1"/>
    </source>
</evidence>
<accession>A0A7G1P295</accession>
<dbReference type="InterPro" id="IPR043917">
    <property type="entry name" value="DUF5753"/>
</dbReference>
<dbReference type="Pfam" id="PF19054">
    <property type="entry name" value="DUF5753"/>
    <property type="match status" value="1"/>
</dbReference>
<dbReference type="KEGG" id="sgm:GCM10017557_36400"/>
<proteinExistence type="predicted"/>
<dbReference type="EMBL" id="AP023440">
    <property type="protein sequence ID" value="BCL28781.1"/>
    <property type="molecule type" value="Genomic_DNA"/>
</dbReference>
<feature type="domain" description="DUF5753" evidence="1">
    <location>
        <begin position="47"/>
        <end position="87"/>
    </location>
</feature>
<dbReference type="RefSeq" id="WP_190850956.1">
    <property type="nucleotide sequence ID" value="NZ_AP023440.1"/>
</dbReference>
<evidence type="ECO:0000313" key="3">
    <source>
        <dbReference type="Proteomes" id="UP000516444"/>
    </source>
</evidence>
<dbReference type="Proteomes" id="UP000516444">
    <property type="component" value="Chromosome"/>
</dbReference>
<reference evidence="2 3" key="1">
    <citation type="journal article" date="2014" name="Int. J. Syst. Evol. Microbiol.">
        <title>Complete genome sequence of Corynebacterium casei LMG S-19264T (=DSM 44701T), isolated from a smear-ripened cheese.</title>
        <authorList>
            <consortium name="US DOE Joint Genome Institute (JGI-PGF)"/>
            <person name="Walter F."/>
            <person name="Albersmeier A."/>
            <person name="Kalinowski J."/>
            <person name="Ruckert C."/>
        </authorList>
    </citation>
    <scope>NUCLEOTIDE SEQUENCE [LARGE SCALE GENOMIC DNA]</scope>
    <source>
        <strain evidence="2 3">JCM 4677</strain>
    </source>
</reference>
<protein>
    <recommendedName>
        <fullName evidence="1">DUF5753 domain-containing protein</fullName>
    </recommendedName>
</protein>
<name>A0A7G1P295_9ACTN</name>
<gene>
    <name evidence="2" type="ORF">GCM10017557_36400</name>
</gene>
<evidence type="ECO:0000259" key="1">
    <source>
        <dbReference type="Pfam" id="PF19054"/>
    </source>
</evidence>
<organism evidence="2 3">
    <name type="scientific">Streptomyces aurantiacus</name>
    <dbReference type="NCBI Taxonomy" id="47760"/>
    <lineage>
        <taxon>Bacteria</taxon>
        <taxon>Bacillati</taxon>
        <taxon>Actinomycetota</taxon>
        <taxon>Actinomycetes</taxon>
        <taxon>Kitasatosporales</taxon>
        <taxon>Streptomycetaceae</taxon>
        <taxon>Streptomyces</taxon>
        <taxon>Streptomyces aurantiacus group</taxon>
    </lineage>
</organism>
<keyword evidence="3" id="KW-1185">Reference proteome</keyword>
<sequence length="99" mass="10808">MTADWAIVPTTRNVPAAEAVTGVLVLARRPRPVLLRGPRGRADRVHRLDGQRQLLESDAGIARYTTIFDNLRAQALSPDDSLALIARATAELTHELETA</sequence>